<proteinExistence type="predicted"/>
<name>A0ABV0XJR6_9TELE</name>
<keyword evidence="3" id="KW-1185">Reference proteome</keyword>
<gene>
    <name evidence="2" type="ORF">AMECASPLE_032931</name>
</gene>
<evidence type="ECO:0000313" key="2">
    <source>
        <dbReference type="EMBL" id="MEQ2281677.1"/>
    </source>
</evidence>
<evidence type="ECO:0000256" key="1">
    <source>
        <dbReference type="SAM" id="MobiDB-lite"/>
    </source>
</evidence>
<reference evidence="2 3" key="1">
    <citation type="submission" date="2021-06" db="EMBL/GenBank/DDBJ databases">
        <authorList>
            <person name="Palmer J.M."/>
        </authorList>
    </citation>
    <scope>NUCLEOTIDE SEQUENCE [LARGE SCALE GENOMIC DNA]</scope>
    <source>
        <strain evidence="2 3">AS_MEX2019</strain>
        <tissue evidence="2">Muscle</tissue>
    </source>
</reference>
<feature type="region of interest" description="Disordered" evidence="1">
    <location>
        <begin position="1"/>
        <end position="110"/>
    </location>
</feature>
<accession>A0ABV0XJR6</accession>
<sequence length="110" mass="12183">MDPLTPHRRQSPASGTHLGPTAPTMPPQPQNHHCYNSPRTKHQPAQLYHHCSVNPNVGDHTSKNRIQHLTPDAATPPPHPRTCLSDSHRTEKAGQPLHQIKPYTSHSPAD</sequence>
<feature type="compositionally biased region" description="Basic residues" evidence="1">
    <location>
        <begin position="1"/>
        <end position="10"/>
    </location>
</feature>
<dbReference type="EMBL" id="JAHRIP010004360">
    <property type="protein sequence ID" value="MEQ2281677.1"/>
    <property type="molecule type" value="Genomic_DNA"/>
</dbReference>
<evidence type="ECO:0000313" key="3">
    <source>
        <dbReference type="Proteomes" id="UP001469553"/>
    </source>
</evidence>
<comment type="caution">
    <text evidence="2">The sequence shown here is derived from an EMBL/GenBank/DDBJ whole genome shotgun (WGS) entry which is preliminary data.</text>
</comment>
<dbReference type="Proteomes" id="UP001469553">
    <property type="component" value="Unassembled WGS sequence"/>
</dbReference>
<protein>
    <submittedName>
        <fullName evidence="2">Uncharacterized protein</fullName>
    </submittedName>
</protein>
<organism evidence="2 3">
    <name type="scientific">Ameca splendens</name>
    <dbReference type="NCBI Taxonomy" id="208324"/>
    <lineage>
        <taxon>Eukaryota</taxon>
        <taxon>Metazoa</taxon>
        <taxon>Chordata</taxon>
        <taxon>Craniata</taxon>
        <taxon>Vertebrata</taxon>
        <taxon>Euteleostomi</taxon>
        <taxon>Actinopterygii</taxon>
        <taxon>Neopterygii</taxon>
        <taxon>Teleostei</taxon>
        <taxon>Neoteleostei</taxon>
        <taxon>Acanthomorphata</taxon>
        <taxon>Ovalentaria</taxon>
        <taxon>Atherinomorphae</taxon>
        <taxon>Cyprinodontiformes</taxon>
        <taxon>Goodeidae</taxon>
        <taxon>Ameca</taxon>
    </lineage>
</organism>